<reference evidence="2 3" key="1">
    <citation type="submission" date="2018-03" db="EMBL/GenBank/DDBJ databases">
        <title>Ahniella affigens gen. nov., sp. nov., a gammaproteobacterium isolated from sandy soil near a stream.</title>
        <authorList>
            <person name="Ko Y."/>
            <person name="Kim J.-H."/>
        </authorList>
    </citation>
    <scope>NUCLEOTIDE SEQUENCE [LARGE SCALE GENOMIC DNA]</scope>
    <source>
        <strain evidence="2 3">D13</strain>
    </source>
</reference>
<keyword evidence="3" id="KW-1185">Reference proteome</keyword>
<proteinExistence type="predicted"/>
<evidence type="ECO:0000313" key="2">
    <source>
        <dbReference type="EMBL" id="AVP96936.1"/>
    </source>
</evidence>
<sequence>MADQTVGKGLNKSILDFQTRIMSGTCPDTMPQNQALACLILGGPSMARIASELVQRLLGEDERAASPKLAANPKPAARPVRG</sequence>
<dbReference type="EMBL" id="CP027860">
    <property type="protein sequence ID" value="AVP96936.1"/>
    <property type="molecule type" value="Genomic_DNA"/>
</dbReference>
<gene>
    <name evidence="2" type="ORF">C7S18_06865</name>
</gene>
<accession>A0A2P1PQ12</accession>
<name>A0A2P1PQ12_9GAMM</name>
<evidence type="ECO:0000256" key="1">
    <source>
        <dbReference type="SAM" id="MobiDB-lite"/>
    </source>
</evidence>
<reference evidence="2 3" key="2">
    <citation type="submission" date="2018-03" db="EMBL/GenBank/DDBJ databases">
        <authorList>
            <person name="Keele B.F."/>
        </authorList>
    </citation>
    <scope>NUCLEOTIDE SEQUENCE [LARGE SCALE GENOMIC DNA]</scope>
    <source>
        <strain evidence="2 3">D13</strain>
    </source>
</reference>
<protein>
    <submittedName>
        <fullName evidence="2">Uncharacterized protein</fullName>
    </submittedName>
</protein>
<feature type="region of interest" description="Disordered" evidence="1">
    <location>
        <begin position="61"/>
        <end position="82"/>
    </location>
</feature>
<organism evidence="2 3">
    <name type="scientific">Ahniella affigens</name>
    <dbReference type="NCBI Taxonomy" id="2021234"/>
    <lineage>
        <taxon>Bacteria</taxon>
        <taxon>Pseudomonadati</taxon>
        <taxon>Pseudomonadota</taxon>
        <taxon>Gammaproteobacteria</taxon>
        <taxon>Lysobacterales</taxon>
        <taxon>Rhodanobacteraceae</taxon>
        <taxon>Ahniella</taxon>
    </lineage>
</organism>
<evidence type="ECO:0000313" key="3">
    <source>
        <dbReference type="Proteomes" id="UP000241074"/>
    </source>
</evidence>
<dbReference type="AlphaFoldDB" id="A0A2P1PQ12"/>
<dbReference type="KEGG" id="xba:C7S18_06865"/>
<dbReference type="Proteomes" id="UP000241074">
    <property type="component" value="Chromosome"/>
</dbReference>